<organism evidence="1 2">
    <name type="scientific">Panagrolaimus sp. PS1159</name>
    <dbReference type="NCBI Taxonomy" id="55785"/>
    <lineage>
        <taxon>Eukaryota</taxon>
        <taxon>Metazoa</taxon>
        <taxon>Ecdysozoa</taxon>
        <taxon>Nematoda</taxon>
        <taxon>Chromadorea</taxon>
        <taxon>Rhabditida</taxon>
        <taxon>Tylenchina</taxon>
        <taxon>Panagrolaimomorpha</taxon>
        <taxon>Panagrolaimoidea</taxon>
        <taxon>Panagrolaimidae</taxon>
        <taxon>Panagrolaimus</taxon>
    </lineage>
</organism>
<protein>
    <submittedName>
        <fullName evidence="2">Uncharacterized protein</fullName>
    </submittedName>
</protein>
<evidence type="ECO:0000313" key="1">
    <source>
        <dbReference type="Proteomes" id="UP000887580"/>
    </source>
</evidence>
<evidence type="ECO:0000313" key="2">
    <source>
        <dbReference type="WBParaSite" id="PS1159_v2.g24294.t1"/>
    </source>
</evidence>
<reference evidence="2" key="1">
    <citation type="submission" date="2022-11" db="UniProtKB">
        <authorList>
            <consortium name="WormBaseParasite"/>
        </authorList>
    </citation>
    <scope>IDENTIFICATION</scope>
</reference>
<proteinExistence type="predicted"/>
<name>A0AC35G5L8_9BILA</name>
<dbReference type="Proteomes" id="UP000887580">
    <property type="component" value="Unplaced"/>
</dbReference>
<sequence>MASRMPRTSPQYSSPNLSDIGTPEPILQWWPVQMGLKLVRKFVSYEIRKFVHQVLFPVRVVLFLSGWPLVYFLRIARYVFYGLYRASEYGYRHLSKKQATSPIMSPVSTPTPGMSRSPPYSIPSKNS</sequence>
<dbReference type="WBParaSite" id="PS1159_v2.g24294.t1">
    <property type="protein sequence ID" value="PS1159_v2.g24294.t1"/>
    <property type="gene ID" value="PS1159_v2.g24294"/>
</dbReference>
<accession>A0AC35G5L8</accession>